<dbReference type="CDD" id="cd03692">
    <property type="entry name" value="mtIF2_IVc"/>
    <property type="match status" value="1"/>
</dbReference>
<dbReference type="InterPro" id="IPR053905">
    <property type="entry name" value="EF-G-like_DII"/>
</dbReference>
<evidence type="ECO:0000313" key="9">
    <source>
        <dbReference type="Proteomes" id="UP000660262"/>
    </source>
</evidence>
<evidence type="ECO:0000256" key="3">
    <source>
        <dbReference type="ARBA" id="ARBA00022741"/>
    </source>
</evidence>
<keyword evidence="9" id="KW-1185">Reference proteome</keyword>
<feature type="compositionally biased region" description="Basic residues" evidence="6">
    <location>
        <begin position="571"/>
        <end position="588"/>
    </location>
</feature>
<dbReference type="SUPFAM" id="SSF50447">
    <property type="entry name" value="Translation proteins"/>
    <property type="match status" value="2"/>
</dbReference>
<comment type="caution">
    <text evidence="8">The sequence shown here is derived from an EMBL/GenBank/DDBJ whole genome shotgun (WGS) entry which is preliminary data.</text>
</comment>
<dbReference type="FunFam" id="3.40.50.10050:FF:000001">
    <property type="entry name" value="Translation initiation factor IF-2"/>
    <property type="match status" value="1"/>
</dbReference>
<dbReference type="Proteomes" id="UP000660262">
    <property type="component" value="Unassembled WGS sequence"/>
</dbReference>
<sequence length="849" mass="89878">MASMAASISMARLNRTSLASLPGPPWSIFTSLNLRCCCTALGSSFNGHVSGGGSSSCSSSLLTPHVYEGGLRGGNAVFCDDAVALRGGGDLDLSHGCFSGSSRVSSSRVSRVSSRDVSGHKWWSCRRGFAAASSAAPPPPPPPPETSAAPAQVVLPTNSKDQLTVAKLAQMLDIETEDVASLLEDLGEPVGGDDDATVSRDAAELVALELGVDVIKEVRQDKQQVPQQANKTGALRPPVCAVMGHVDHGKTTLLDTLRRASVAAGEAGGITQHVGAFEVALGSFASEFAFATFLDTPGHAAFADMRRRGAETVDVAVLVVAATDGCQPQTREAINFLRESKTPFVIAISKVDLPNADSASARRTLWEQAEVALEEYGGDVPCVEVSAPKGVGIDALMEQVFMLAEIAQAEEECSAHLPFRGVVVDVRADKGRGYVATVVGRQGQLNVGDAIAAGFGYGRVREVTRPNACAYTREPAAAGLTGKSKKKKKNGADLACAPPELAAGIAGEITGWRSMPAAGDEVLVVRDETGARRLVESREVRRRMEEEEDASPRSSEKDDKNAENEQDNSGPKRRRRPTNRMMGKKKIAQRLEEAEERRAAEHRHLHECSLRVVAKADTNGTAAALEAALQNLGGRVAKVDIKTVGVGDITDADIELARDARAVVFGFGVKCPPSAAAAAKTSEVDVVCDKVVYKLLDEAGDRLVAMSPKHRREDVVGTAQVLATFKARKTASSGEKSVRTAAGLRVNDGRMEKSAPSDGRSFDGPPTFRVMRGDEEVYRGPAAALYHHKQEVQAMNAGQECGITLQDFEAFEVGDVVECIQVLLESPRIVTVQGGGVRVLAPDETDVDA</sequence>
<dbReference type="InterPro" id="IPR023115">
    <property type="entry name" value="TIF_IF2_dom3"/>
</dbReference>
<feature type="compositionally biased region" description="Basic and acidic residues" evidence="6">
    <location>
        <begin position="537"/>
        <end position="563"/>
    </location>
</feature>
<dbReference type="NCBIfam" id="TIGR00231">
    <property type="entry name" value="small_GTP"/>
    <property type="match status" value="1"/>
</dbReference>
<dbReference type="CDD" id="cd01887">
    <property type="entry name" value="IF2_eIF5B"/>
    <property type="match status" value="1"/>
</dbReference>
<comment type="similarity">
    <text evidence="1">Belongs to the TRAFAC class translation factor GTPase superfamily. Classic translation factor GTPase family. IF-2 subfamily.</text>
</comment>
<gene>
    <name evidence="8" type="ORF">PPROV_000809400</name>
</gene>
<name>A0A830HR04_9CHLO</name>
<keyword evidence="4" id="KW-0648">Protein biosynthesis</keyword>
<dbReference type="InterPro" id="IPR009000">
    <property type="entry name" value="Transl_B-barrel_sf"/>
</dbReference>
<keyword evidence="2" id="KW-0396">Initiation factor</keyword>
<dbReference type="EMBL" id="BNJQ01000024">
    <property type="protein sequence ID" value="GHP09358.1"/>
    <property type="molecule type" value="Genomic_DNA"/>
</dbReference>
<dbReference type="SUPFAM" id="SSF52156">
    <property type="entry name" value="Initiation factor IF2/eIF5b, domain 3"/>
    <property type="match status" value="1"/>
</dbReference>
<evidence type="ECO:0000313" key="8">
    <source>
        <dbReference type="EMBL" id="GHP09358.1"/>
    </source>
</evidence>
<dbReference type="PANTHER" id="PTHR43381">
    <property type="entry name" value="TRANSLATION INITIATION FACTOR IF-2-RELATED"/>
    <property type="match status" value="1"/>
</dbReference>
<dbReference type="FunFam" id="3.40.50.300:FF:000019">
    <property type="entry name" value="Translation initiation factor IF-2"/>
    <property type="match status" value="1"/>
</dbReference>
<evidence type="ECO:0000256" key="1">
    <source>
        <dbReference type="ARBA" id="ARBA00007733"/>
    </source>
</evidence>
<dbReference type="PROSITE" id="PS51722">
    <property type="entry name" value="G_TR_2"/>
    <property type="match status" value="1"/>
</dbReference>
<dbReference type="InterPro" id="IPR000795">
    <property type="entry name" value="T_Tr_GTP-bd_dom"/>
</dbReference>
<proteinExistence type="inferred from homology"/>
<evidence type="ECO:0000259" key="7">
    <source>
        <dbReference type="PROSITE" id="PS51722"/>
    </source>
</evidence>
<feature type="compositionally biased region" description="Basic and acidic residues" evidence="6">
    <location>
        <begin position="589"/>
        <end position="598"/>
    </location>
</feature>
<protein>
    <recommendedName>
        <fullName evidence="7">Tr-type G domain-containing protein</fullName>
    </recommendedName>
</protein>
<dbReference type="InterPro" id="IPR015760">
    <property type="entry name" value="TIF_IF2"/>
</dbReference>
<feature type="compositionally biased region" description="Pro residues" evidence="6">
    <location>
        <begin position="136"/>
        <end position="145"/>
    </location>
</feature>
<dbReference type="AlphaFoldDB" id="A0A830HR04"/>
<dbReference type="OrthoDB" id="361630at2759"/>
<feature type="region of interest" description="Disordered" evidence="6">
    <location>
        <begin position="537"/>
        <end position="598"/>
    </location>
</feature>
<dbReference type="Pfam" id="PF00009">
    <property type="entry name" value="GTP_EFTU"/>
    <property type="match status" value="1"/>
</dbReference>
<dbReference type="GO" id="GO:0005525">
    <property type="term" value="F:GTP binding"/>
    <property type="evidence" value="ECO:0007669"/>
    <property type="project" value="UniProtKB-KW"/>
</dbReference>
<dbReference type="InterPro" id="IPR027417">
    <property type="entry name" value="P-loop_NTPase"/>
</dbReference>
<evidence type="ECO:0000256" key="6">
    <source>
        <dbReference type="SAM" id="MobiDB-lite"/>
    </source>
</evidence>
<keyword evidence="5" id="KW-0342">GTP-binding</keyword>
<dbReference type="InterPro" id="IPR005225">
    <property type="entry name" value="Small_GTP-bd"/>
</dbReference>
<feature type="region of interest" description="Disordered" evidence="6">
    <location>
        <begin position="131"/>
        <end position="150"/>
    </location>
</feature>
<evidence type="ECO:0000256" key="4">
    <source>
        <dbReference type="ARBA" id="ARBA00022917"/>
    </source>
</evidence>
<evidence type="ECO:0000256" key="5">
    <source>
        <dbReference type="ARBA" id="ARBA00023134"/>
    </source>
</evidence>
<dbReference type="Gene3D" id="2.40.30.10">
    <property type="entry name" value="Translation factors"/>
    <property type="match status" value="2"/>
</dbReference>
<dbReference type="PANTHER" id="PTHR43381:SF20">
    <property type="entry name" value="TRANSLATION INITIATION FACTOR IF-2, MITOCHONDRIAL"/>
    <property type="match status" value="1"/>
</dbReference>
<reference evidence="8" key="1">
    <citation type="submission" date="2020-10" db="EMBL/GenBank/DDBJ databases">
        <title>Unveiling of a novel bifunctional photoreceptor, Dualchrome1, isolated from a cosmopolitan green alga.</title>
        <authorList>
            <person name="Suzuki S."/>
            <person name="Kawachi M."/>
        </authorList>
    </citation>
    <scope>NUCLEOTIDE SEQUENCE</scope>
    <source>
        <strain evidence="8">NIES 2893</strain>
    </source>
</reference>
<dbReference type="Pfam" id="PF22042">
    <property type="entry name" value="EF-G_D2"/>
    <property type="match status" value="1"/>
</dbReference>
<dbReference type="GO" id="GO:0003743">
    <property type="term" value="F:translation initiation factor activity"/>
    <property type="evidence" value="ECO:0007669"/>
    <property type="project" value="UniProtKB-KW"/>
</dbReference>
<dbReference type="SUPFAM" id="SSF52540">
    <property type="entry name" value="P-loop containing nucleoside triphosphate hydrolases"/>
    <property type="match status" value="1"/>
</dbReference>
<dbReference type="Gene3D" id="3.40.50.300">
    <property type="entry name" value="P-loop containing nucleotide triphosphate hydrolases"/>
    <property type="match status" value="1"/>
</dbReference>
<dbReference type="InterPro" id="IPR036925">
    <property type="entry name" value="TIF_IF2_dom3_sf"/>
</dbReference>
<dbReference type="Pfam" id="PF11987">
    <property type="entry name" value="IF-2"/>
    <property type="match status" value="1"/>
</dbReference>
<dbReference type="PRINTS" id="PR00315">
    <property type="entry name" value="ELONGATNFCT"/>
</dbReference>
<dbReference type="GO" id="GO:0003924">
    <property type="term" value="F:GTPase activity"/>
    <property type="evidence" value="ECO:0007669"/>
    <property type="project" value="InterPro"/>
</dbReference>
<keyword evidence="3" id="KW-0547">Nucleotide-binding</keyword>
<accession>A0A830HR04</accession>
<evidence type="ECO:0000256" key="2">
    <source>
        <dbReference type="ARBA" id="ARBA00022540"/>
    </source>
</evidence>
<dbReference type="Gene3D" id="3.40.50.10050">
    <property type="entry name" value="Translation initiation factor IF- 2, domain 3"/>
    <property type="match status" value="1"/>
</dbReference>
<dbReference type="GO" id="GO:0005737">
    <property type="term" value="C:cytoplasm"/>
    <property type="evidence" value="ECO:0007669"/>
    <property type="project" value="TreeGrafter"/>
</dbReference>
<organism evidence="8 9">
    <name type="scientific">Pycnococcus provasolii</name>
    <dbReference type="NCBI Taxonomy" id="41880"/>
    <lineage>
        <taxon>Eukaryota</taxon>
        <taxon>Viridiplantae</taxon>
        <taxon>Chlorophyta</taxon>
        <taxon>Pseudoscourfieldiophyceae</taxon>
        <taxon>Pseudoscourfieldiales</taxon>
        <taxon>Pycnococcaceae</taxon>
        <taxon>Pycnococcus</taxon>
    </lineage>
</organism>
<feature type="domain" description="Tr-type G" evidence="7">
    <location>
        <begin position="235"/>
        <end position="408"/>
    </location>
</feature>